<organism evidence="1 2">
    <name type="scientific">Favolaschia claudopus</name>
    <dbReference type="NCBI Taxonomy" id="2862362"/>
    <lineage>
        <taxon>Eukaryota</taxon>
        <taxon>Fungi</taxon>
        <taxon>Dikarya</taxon>
        <taxon>Basidiomycota</taxon>
        <taxon>Agaricomycotina</taxon>
        <taxon>Agaricomycetes</taxon>
        <taxon>Agaricomycetidae</taxon>
        <taxon>Agaricales</taxon>
        <taxon>Marasmiineae</taxon>
        <taxon>Mycenaceae</taxon>
        <taxon>Favolaschia</taxon>
    </lineage>
</organism>
<evidence type="ECO:0000313" key="1">
    <source>
        <dbReference type="EMBL" id="KAK7026585.1"/>
    </source>
</evidence>
<dbReference type="AlphaFoldDB" id="A0AAW0BJA1"/>
<proteinExistence type="predicted"/>
<accession>A0AAW0BJA1</accession>
<name>A0AAW0BJA1_9AGAR</name>
<reference evidence="1 2" key="1">
    <citation type="journal article" date="2024" name="J Genomics">
        <title>Draft genome sequencing and assembly of Favolaschia claudopus CIRM-BRFM 2984 isolated from oak limbs.</title>
        <authorList>
            <person name="Navarro D."/>
            <person name="Drula E."/>
            <person name="Chaduli D."/>
            <person name="Cazenave R."/>
            <person name="Ahrendt S."/>
            <person name="Wang J."/>
            <person name="Lipzen A."/>
            <person name="Daum C."/>
            <person name="Barry K."/>
            <person name="Grigoriev I.V."/>
            <person name="Favel A."/>
            <person name="Rosso M.N."/>
            <person name="Martin F."/>
        </authorList>
    </citation>
    <scope>NUCLEOTIDE SEQUENCE [LARGE SCALE GENOMIC DNA]</scope>
    <source>
        <strain evidence="1 2">CIRM-BRFM 2984</strain>
    </source>
</reference>
<evidence type="ECO:0008006" key="3">
    <source>
        <dbReference type="Google" id="ProtNLM"/>
    </source>
</evidence>
<dbReference type="EMBL" id="JAWWNJ010000031">
    <property type="protein sequence ID" value="KAK7026585.1"/>
    <property type="molecule type" value="Genomic_DNA"/>
</dbReference>
<gene>
    <name evidence="1" type="ORF">R3P38DRAFT_2942777</name>
</gene>
<dbReference type="Proteomes" id="UP001362999">
    <property type="component" value="Unassembled WGS sequence"/>
</dbReference>
<keyword evidence="2" id="KW-1185">Reference proteome</keyword>
<comment type="caution">
    <text evidence="1">The sequence shown here is derived from an EMBL/GenBank/DDBJ whole genome shotgun (WGS) entry which is preliminary data.</text>
</comment>
<sequence>VVFLEVSQVWEACWVAVLGFCQWIFGEIGFGRLERAATRSTCSFMKQCIEDCFCSRTVGYSGCRVVGRRSTLKVALAAITSSVTW</sequence>
<evidence type="ECO:0000313" key="2">
    <source>
        <dbReference type="Proteomes" id="UP001362999"/>
    </source>
</evidence>
<protein>
    <recommendedName>
        <fullName evidence="3">Secreted protein</fullName>
    </recommendedName>
</protein>
<feature type="non-terminal residue" evidence="1">
    <location>
        <position position="1"/>
    </location>
</feature>